<protein>
    <recommendedName>
        <fullName evidence="6">Peptidase S1 domain-containing protein</fullName>
    </recommendedName>
</protein>
<keyword evidence="4" id="KW-1015">Disulfide bond</keyword>
<dbReference type="InterPro" id="IPR001254">
    <property type="entry name" value="Trypsin_dom"/>
</dbReference>
<dbReference type="InterPro" id="IPR043504">
    <property type="entry name" value="Peptidase_S1_PA_chymotrypsin"/>
</dbReference>
<keyword evidence="8" id="KW-1185">Reference proteome</keyword>
<evidence type="ECO:0000313" key="8">
    <source>
        <dbReference type="Proteomes" id="UP000694408"/>
    </source>
</evidence>
<dbReference type="CDD" id="cd00190">
    <property type="entry name" value="Tryp_SPc"/>
    <property type="match status" value="1"/>
</dbReference>
<dbReference type="GO" id="GO:0004252">
    <property type="term" value="F:serine-type endopeptidase activity"/>
    <property type="evidence" value="ECO:0007669"/>
    <property type="project" value="InterPro"/>
</dbReference>
<evidence type="ECO:0000256" key="3">
    <source>
        <dbReference type="ARBA" id="ARBA00022825"/>
    </source>
</evidence>
<dbReference type="Pfam" id="PF00089">
    <property type="entry name" value="Trypsin"/>
    <property type="match status" value="1"/>
</dbReference>
<evidence type="ECO:0000259" key="6">
    <source>
        <dbReference type="PROSITE" id="PS50240"/>
    </source>
</evidence>
<dbReference type="PROSITE" id="PS50240">
    <property type="entry name" value="TRYPSIN_DOM"/>
    <property type="match status" value="1"/>
</dbReference>
<feature type="signal peptide" evidence="5">
    <location>
        <begin position="1"/>
        <end position="16"/>
    </location>
</feature>
<sequence length="311" mass="34298">FLFLWWLFVLVLTVVSDYGLMAYYYGAWPWIVSIHHPWVPDPGHLCGGSLISTQWVLTAAHCFDNLLSVVIGATQFTQPGHGAQMRSVKQLLVHEYYNPNDMSYDIALLELDHPVKCSPYIQLACVPDARLRVSELQNCWIAGWGATTARSQDAPDLLQEAKVQLINLQLCNSSDWYGGEIHTHNLCAGYPQGGIDTCQVGTYSKGGFSHTGQLDVGTALDRVVQLHQCNVVGKVVTVVVLVYHHLLHIAHCSPRARLSEPGGPNHHVDQADITGKEVERELRGSRAICHSSPAVAVCQLGKAQREECSGR</sequence>
<dbReference type="Gene3D" id="2.40.10.10">
    <property type="entry name" value="Trypsin-like serine proteases"/>
    <property type="match status" value="2"/>
</dbReference>
<dbReference type="FunFam" id="2.40.10.10:FF:000004">
    <property type="entry name" value="Tryptase gamma 1"/>
    <property type="match status" value="1"/>
</dbReference>
<reference evidence="7" key="2">
    <citation type="submission" date="2025-09" db="UniProtKB">
        <authorList>
            <consortium name="Ensembl"/>
        </authorList>
    </citation>
    <scope>IDENTIFICATION</scope>
</reference>
<dbReference type="Ensembl" id="ENSJHYT00000012819.1">
    <property type="protein sequence ID" value="ENSJHYP00000010602.1"/>
    <property type="gene ID" value="ENSJHYG00000008322.1"/>
</dbReference>
<dbReference type="PANTHER" id="PTHR24252">
    <property type="entry name" value="ACROSIN-RELATED"/>
    <property type="match status" value="1"/>
</dbReference>
<dbReference type="PROSITE" id="PS00134">
    <property type="entry name" value="TRYPSIN_HIS"/>
    <property type="match status" value="1"/>
</dbReference>
<reference evidence="7" key="1">
    <citation type="submission" date="2025-08" db="UniProtKB">
        <authorList>
            <consortium name="Ensembl"/>
        </authorList>
    </citation>
    <scope>IDENTIFICATION</scope>
</reference>
<evidence type="ECO:0000256" key="2">
    <source>
        <dbReference type="ARBA" id="ARBA00022801"/>
    </source>
</evidence>
<keyword evidence="5" id="KW-0732">Signal</keyword>
<name>A0A8C5IX46_JUNHY</name>
<dbReference type="GO" id="GO:0006508">
    <property type="term" value="P:proteolysis"/>
    <property type="evidence" value="ECO:0007669"/>
    <property type="project" value="UniProtKB-KW"/>
</dbReference>
<evidence type="ECO:0000256" key="4">
    <source>
        <dbReference type="ARBA" id="ARBA00023157"/>
    </source>
</evidence>
<dbReference type="GO" id="GO:0007340">
    <property type="term" value="P:acrosome reaction"/>
    <property type="evidence" value="ECO:0007669"/>
    <property type="project" value="TreeGrafter"/>
</dbReference>
<dbReference type="InterPro" id="IPR009003">
    <property type="entry name" value="Peptidase_S1_PA"/>
</dbReference>
<dbReference type="Proteomes" id="UP000694408">
    <property type="component" value="Unplaced"/>
</dbReference>
<keyword evidence="3" id="KW-0720">Serine protease</keyword>
<keyword evidence="1" id="KW-0645">Protease</keyword>
<proteinExistence type="predicted"/>
<keyword evidence="2" id="KW-0378">Hydrolase</keyword>
<evidence type="ECO:0000313" key="7">
    <source>
        <dbReference type="Ensembl" id="ENSJHYP00000010602.1"/>
    </source>
</evidence>
<dbReference type="AlphaFoldDB" id="A0A8C5IX46"/>
<feature type="domain" description="Peptidase S1" evidence="6">
    <location>
        <begin position="14"/>
        <end position="199"/>
    </location>
</feature>
<evidence type="ECO:0000256" key="5">
    <source>
        <dbReference type="SAM" id="SignalP"/>
    </source>
</evidence>
<accession>A0A8C5IX46</accession>
<dbReference type="PRINTS" id="PR00722">
    <property type="entry name" value="CHYMOTRYPSIN"/>
</dbReference>
<dbReference type="SMART" id="SM00020">
    <property type="entry name" value="Tryp_SPc"/>
    <property type="match status" value="1"/>
</dbReference>
<evidence type="ECO:0000256" key="1">
    <source>
        <dbReference type="ARBA" id="ARBA00022670"/>
    </source>
</evidence>
<dbReference type="PANTHER" id="PTHR24252:SF8">
    <property type="entry name" value="ACROSIN"/>
    <property type="match status" value="1"/>
</dbReference>
<feature type="chain" id="PRO_5034984053" description="Peptidase S1 domain-containing protein" evidence="5">
    <location>
        <begin position="17"/>
        <end position="311"/>
    </location>
</feature>
<dbReference type="InterPro" id="IPR018114">
    <property type="entry name" value="TRYPSIN_HIS"/>
</dbReference>
<organism evidence="7 8">
    <name type="scientific">Junco hyemalis</name>
    <name type="common">Dark-eyed junco</name>
    <dbReference type="NCBI Taxonomy" id="40217"/>
    <lineage>
        <taxon>Eukaryota</taxon>
        <taxon>Metazoa</taxon>
        <taxon>Chordata</taxon>
        <taxon>Craniata</taxon>
        <taxon>Vertebrata</taxon>
        <taxon>Euteleostomi</taxon>
        <taxon>Archelosauria</taxon>
        <taxon>Archosauria</taxon>
        <taxon>Dinosauria</taxon>
        <taxon>Saurischia</taxon>
        <taxon>Theropoda</taxon>
        <taxon>Coelurosauria</taxon>
        <taxon>Aves</taxon>
        <taxon>Neognathae</taxon>
        <taxon>Neoaves</taxon>
        <taxon>Telluraves</taxon>
        <taxon>Australaves</taxon>
        <taxon>Passeriformes</taxon>
        <taxon>Passerellidae</taxon>
        <taxon>Junco</taxon>
    </lineage>
</organism>
<dbReference type="InterPro" id="IPR001314">
    <property type="entry name" value="Peptidase_S1A"/>
</dbReference>
<dbReference type="SUPFAM" id="SSF50494">
    <property type="entry name" value="Trypsin-like serine proteases"/>
    <property type="match status" value="1"/>
</dbReference>